<dbReference type="Proteomes" id="UP000298347">
    <property type="component" value="Unassembled WGS sequence"/>
</dbReference>
<reference evidence="2 3" key="1">
    <citation type="journal article" date="2015" name="Int. J. Syst. Evol. Microbiol.">
        <title>Sporolactobacillus shoreae sp. nov. and Sporolactobacillus spathodeae sp. nov., two spore-forming lactic acid bacteria isolated from tree barks in Thailand.</title>
        <authorList>
            <person name="Thamacharoensuk T."/>
            <person name="Kitahara M."/>
            <person name="Ohkuma M."/>
            <person name="Thongchul N."/>
            <person name="Tanasupawat S."/>
        </authorList>
    </citation>
    <scope>NUCLEOTIDE SEQUENCE [LARGE SCALE GENOMIC DNA]</scope>
    <source>
        <strain evidence="2 3">BK92</strain>
    </source>
</reference>
<dbReference type="RefSeq" id="WP_135349347.1">
    <property type="nucleotide sequence ID" value="NZ_SRJD01000018.1"/>
</dbReference>
<proteinExistence type="predicted"/>
<evidence type="ECO:0000313" key="2">
    <source>
        <dbReference type="EMBL" id="TGA96893.1"/>
    </source>
</evidence>
<protein>
    <submittedName>
        <fullName evidence="2">Uncharacterized protein</fullName>
    </submittedName>
</protein>
<dbReference type="EMBL" id="SRJD01000018">
    <property type="protein sequence ID" value="TGA96893.1"/>
    <property type="molecule type" value="Genomic_DNA"/>
</dbReference>
<feature type="transmembrane region" description="Helical" evidence="1">
    <location>
        <begin position="65"/>
        <end position="83"/>
    </location>
</feature>
<keyword evidence="1" id="KW-0812">Transmembrane</keyword>
<keyword evidence="3" id="KW-1185">Reference proteome</keyword>
<keyword evidence="1" id="KW-1133">Transmembrane helix</keyword>
<evidence type="ECO:0000256" key="1">
    <source>
        <dbReference type="SAM" id="Phobius"/>
    </source>
</evidence>
<accession>A0A4Z0GJD0</accession>
<gene>
    <name evidence="2" type="ORF">E4665_13605</name>
</gene>
<feature type="transmembrane region" description="Helical" evidence="1">
    <location>
        <begin position="167"/>
        <end position="189"/>
    </location>
</feature>
<comment type="caution">
    <text evidence="2">The sequence shown here is derived from an EMBL/GenBank/DDBJ whole genome shotgun (WGS) entry which is preliminary data.</text>
</comment>
<feature type="transmembrane region" description="Helical" evidence="1">
    <location>
        <begin position="198"/>
        <end position="217"/>
    </location>
</feature>
<feature type="transmembrane region" description="Helical" evidence="1">
    <location>
        <begin position="104"/>
        <end position="127"/>
    </location>
</feature>
<feature type="transmembrane region" description="Helical" evidence="1">
    <location>
        <begin position="237"/>
        <end position="259"/>
    </location>
</feature>
<evidence type="ECO:0000313" key="3">
    <source>
        <dbReference type="Proteomes" id="UP000298347"/>
    </source>
</evidence>
<organism evidence="2 3">
    <name type="scientific">Sporolactobacillus shoreae</name>
    <dbReference type="NCBI Taxonomy" id="1465501"/>
    <lineage>
        <taxon>Bacteria</taxon>
        <taxon>Bacillati</taxon>
        <taxon>Bacillota</taxon>
        <taxon>Bacilli</taxon>
        <taxon>Bacillales</taxon>
        <taxon>Sporolactobacillaceae</taxon>
        <taxon>Sporolactobacillus</taxon>
    </lineage>
</organism>
<feature type="transmembrane region" description="Helical" evidence="1">
    <location>
        <begin position="20"/>
        <end position="38"/>
    </location>
</feature>
<dbReference type="AlphaFoldDB" id="A0A4Z0GJD0"/>
<keyword evidence="1" id="KW-0472">Membrane</keyword>
<sequence>MRPSRLFRISVGALFSLRNVWLGGGIYCAFILTCLMALDKQGPGPRGLFDLIADLYGLHGSTNQLMFVSVGIPMIVITMTQLMKFKDRGSFLTKMKSRFQIFHLYVIAAIVYSIVFTVLILLFSWAVGGLIAGFGNTWLRADGSVSWLIHNPQRFQSVLPHLATYKVVAALFVTKFLGFLMIAFLTLFLKCWIKNDGLILIVLVILAGIEMFGPFPISFFITPAVLVLENWINPISILFHCAYLFIVSLALYGITGMIYERRDFLS</sequence>
<dbReference type="OrthoDB" id="2943277at2"/>
<name>A0A4Z0GJD0_9BACL</name>